<feature type="transmembrane region" description="Helical" evidence="1">
    <location>
        <begin position="21"/>
        <end position="41"/>
    </location>
</feature>
<dbReference type="AlphaFoldDB" id="A0A1G7DK41"/>
<evidence type="ECO:0000313" key="3">
    <source>
        <dbReference type="Proteomes" id="UP000199109"/>
    </source>
</evidence>
<dbReference type="RefSeq" id="WP_262503249.1">
    <property type="nucleotide sequence ID" value="NZ_FNAO01000005.1"/>
</dbReference>
<accession>A0A1G7DK41</accession>
<dbReference type="EMBL" id="FNAO01000005">
    <property type="protein sequence ID" value="SDE51937.1"/>
    <property type="molecule type" value="Genomic_DNA"/>
</dbReference>
<gene>
    <name evidence="2" type="ORF">SAMN05421636_105362</name>
</gene>
<keyword evidence="1" id="KW-0812">Transmembrane</keyword>
<protein>
    <submittedName>
        <fullName evidence="2">Uncharacterized protein</fullName>
    </submittedName>
</protein>
<dbReference type="Proteomes" id="UP000199109">
    <property type="component" value="Unassembled WGS sequence"/>
</dbReference>
<sequence length="42" mass="4635">MKKILRALLAGWGAKKLSGGKCGCFALIAFIVLYWLLGYVFN</sequence>
<keyword evidence="3" id="KW-1185">Reference proteome</keyword>
<proteinExistence type="predicted"/>
<reference evidence="2 3" key="1">
    <citation type="submission" date="2016-10" db="EMBL/GenBank/DDBJ databases">
        <authorList>
            <person name="de Groot N.N."/>
        </authorList>
    </citation>
    <scope>NUCLEOTIDE SEQUENCE [LARGE SCALE GENOMIC DNA]</scope>
    <source>
        <strain evidence="2 3">DSM 23421</strain>
    </source>
</reference>
<keyword evidence="1" id="KW-1133">Transmembrane helix</keyword>
<evidence type="ECO:0000256" key="1">
    <source>
        <dbReference type="SAM" id="Phobius"/>
    </source>
</evidence>
<name>A0A1G7DK41_9FLAO</name>
<evidence type="ECO:0000313" key="2">
    <source>
        <dbReference type="EMBL" id="SDE51937.1"/>
    </source>
</evidence>
<organism evidence="2 3">
    <name type="scientific">Pricia antarctica</name>
    <dbReference type="NCBI Taxonomy" id="641691"/>
    <lineage>
        <taxon>Bacteria</taxon>
        <taxon>Pseudomonadati</taxon>
        <taxon>Bacteroidota</taxon>
        <taxon>Flavobacteriia</taxon>
        <taxon>Flavobacteriales</taxon>
        <taxon>Flavobacteriaceae</taxon>
        <taxon>Pricia</taxon>
    </lineage>
</organism>
<keyword evidence="1" id="KW-0472">Membrane</keyword>